<feature type="region of interest" description="Disordered" evidence="1">
    <location>
        <begin position="1"/>
        <end position="57"/>
    </location>
</feature>
<gene>
    <name evidence="2" type="ORF">HG66A1_42940</name>
</gene>
<reference evidence="2 3" key="1">
    <citation type="submission" date="2019-02" db="EMBL/GenBank/DDBJ databases">
        <title>Deep-cultivation of Planctomycetes and their phenomic and genomic characterization uncovers novel biology.</title>
        <authorList>
            <person name="Wiegand S."/>
            <person name="Jogler M."/>
            <person name="Boedeker C."/>
            <person name="Pinto D."/>
            <person name="Vollmers J."/>
            <person name="Rivas-Marin E."/>
            <person name="Kohn T."/>
            <person name="Peeters S.H."/>
            <person name="Heuer A."/>
            <person name="Rast P."/>
            <person name="Oberbeckmann S."/>
            <person name="Bunk B."/>
            <person name="Jeske O."/>
            <person name="Meyerdierks A."/>
            <person name="Storesund J.E."/>
            <person name="Kallscheuer N."/>
            <person name="Luecker S."/>
            <person name="Lage O.M."/>
            <person name="Pohl T."/>
            <person name="Merkel B.J."/>
            <person name="Hornburger P."/>
            <person name="Mueller R.-W."/>
            <person name="Bruemmer F."/>
            <person name="Labrenz M."/>
            <person name="Spormann A.M."/>
            <person name="Op den Camp H."/>
            <person name="Overmann J."/>
            <person name="Amann R."/>
            <person name="Jetten M.S.M."/>
            <person name="Mascher T."/>
            <person name="Medema M.H."/>
            <person name="Devos D.P."/>
            <person name="Kaster A.-K."/>
            <person name="Ovreas L."/>
            <person name="Rohde M."/>
            <person name="Galperin M.Y."/>
            <person name="Jogler C."/>
        </authorList>
    </citation>
    <scope>NUCLEOTIDE SEQUENCE [LARGE SCALE GENOMIC DNA]</scope>
    <source>
        <strain evidence="2 3">HG66A1</strain>
    </source>
</reference>
<evidence type="ECO:0000313" key="2">
    <source>
        <dbReference type="EMBL" id="QDT22486.1"/>
    </source>
</evidence>
<dbReference type="EMBL" id="CP036266">
    <property type="protein sequence ID" value="QDT22486.1"/>
    <property type="molecule type" value="Genomic_DNA"/>
</dbReference>
<organism evidence="2 3">
    <name type="scientific">Gimesia chilikensis</name>
    <dbReference type="NCBI Taxonomy" id="2605989"/>
    <lineage>
        <taxon>Bacteria</taxon>
        <taxon>Pseudomonadati</taxon>
        <taxon>Planctomycetota</taxon>
        <taxon>Planctomycetia</taxon>
        <taxon>Planctomycetales</taxon>
        <taxon>Planctomycetaceae</taxon>
        <taxon>Gimesia</taxon>
    </lineage>
</organism>
<accession>A0A517PSY8</accession>
<dbReference type="AlphaFoldDB" id="A0A517PSY8"/>
<name>A0A517PSY8_9PLAN</name>
<evidence type="ECO:0000313" key="3">
    <source>
        <dbReference type="Proteomes" id="UP000320421"/>
    </source>
</evidence>
<proteinExistence type="predicted"/>
<dbReference type="Proteomes" id="UP000320421">
    <property type="component" value="Chromosome"/>
</dbReference>
<evidence type="ECO:0000256" key="1">
    <source>
        <dbReference type="SAM" id="MobiDB-lite"/>
    </source>
</evidence>
<keyword evidence="3" id="KW-1185">Reference proteome</keyword>
<sequence length="57" mass="6352">MKNIKSFLLPVDSSKKQSGSNNDSIRSKESWNLPADIIPSRSTDLAPLKQREYSSGE</sequence>
<protein>
    <submittedName>
        <fullName evidence="2">Uncharacterized protein</fullName>
    </submittedName>
</protein>